<evidence type="ECO:0000313" key="1">
    <source>
        <dbReference type="EMBL" id="CEK66803.1"/>
    </source>
</evidence>
<dbReference type="AlphaFoldDB" id="A0A0B6ZE22"/>
<organism evidence="1">
    <name type="scientific">Arion vulgaris</name>
    <dbReference type="NCBI Taxonomy" id="1028688"/>
    <lineage>
        <taxon>Eukaryota</taxon>
        <taxon>Metazoa</taxon>
        <taxon>Spiralia</taxon>
        <taxon>Lophotrochozoa</taxon>
        <taxon>Mollusca</taxon>
        <taxon>Gastropoda</taxon>
        <taxon>Heterobranchia</taxon>
        <taxon>Euthyneura</taxon>
        <taxon>Panpulmonata</taxon>
        <taxon>Eupulmonata</taxon>
        <taxon>Stylommatophora</taxon>
        <taxon>Helicina</taxon>
        <taxon>Arionoidea</taxon>
        <taxon>Arionidae</taxon>
        <taxon>Arion</taxon>
    </lineage>
</organism>
<protein>
    <submittedName>
        <fullName evidence="1">Uncharacterized protein</fullName>
    </submittedName>
</protein>
<dbReference type="EMBL" id="HACG01019938">
    <property type="protein sequence ID" value="CEK66803.1"/>
    <property type="molecule type" value="Transcribed_RNA"/>
</dbReference>
<proteinExistence type="predicted"/>
<gene>
    <name evidence="1" type="primary">ORF60216</name>
</gene>
<name>A0A0B6ZE22_9EUPU</name>
<accession>A0A0B6ZE22</accession>
<reference evidence="1" key="1">
    <citation type="submission" date="2014-12" db="EMBL/GenBank/DDBJ databases">
        <title>Insight into the proteome of Arion vulgaris.</title>
        <authorList>
            <person name="Aradska J."/>
            <person name="Bulat T."/>
            <person name="Smidak R."/>
            <person name="Sarate P."/>
            <person name="Gangsoo J."/>
            <person name="Sialana F."/>
            <person name="Bilban M."/>
            <person name="Lubec G."/>
        </authorList>
    </citation>
    <scope>NUCLEOTIDE SEQUENCE</scope>
    <source>
        <tissue evidence="1">Skin</tissue>
    </source>
</reference>
<sequence>MSARLKGQQKFVPNILRPIYVSSGLEGQSSHVSKPGRINTDVSSYFSDIKLRQCRLQKPCSLKKKSL</sequence>